<organism evidence="2 3">
    <name type="scientific">Kibdelosporangium philippinense</name>
    <dbReference type="NCBI Taxonomy" id="211113"/>
    <lineage>
        <taxon>Bacteria</taxon>
        <taxon>Bacillati</taxon>
        <taxon>Actinomycetota</taxon>
        <taxon>Actinomycetes</taxon>
        <taxon>Pseudonocardiales</taxon>
        <taxon>Pseudonocardiaceae</taxon>
        <taxon>Kibdelosporangium</taxon>
    </lineage>
</organism>
<feature type="region of interest" description="Disordered" evidence="1">
    <location>
        <begin position="14"/>
        <end position="61"/>
    </location>
</feature>
<evidence type="ECO:0000313" key="3">
    <source>
        <dbReference type="Proteomes" id="UP001521150"/>
    </source>
</evidence>
<feature type="compositionally biased region" description="Polar residues" evidence="1">
    <location>
        <begin position="35"/>
        <end position="50"/>
    </location>
</feature>
<dbReference type="EMBL" id="JAJVCN010000001">
    <property type="protein sequence ID" value="MCE7001866.1"/>
    <property type="molecule type" value="Genomic_DNA"/>
</dbReference>
<proteinExistence type="predicted"/>
<sequence length="61" mass="6189">MTMLPVAEFGSVSGRLLDRGGVPHPGVRLDLTDPKGTSGSGSVFTDNSGASGFPNGDRVIT</sequence>
<protein>
    <submittedName>
        <fullName evidence="2">Uncharacterized protein</fullName>
    </submittedName>
</protein>
<evidence type="ECO:0000313" key="2">
    <source>
        <dbReference type="EMBL" id="MCE7001866.1"/>
    </source>
</evidence>
<accession>A0ABS8Z1P9</accession>
<dbReference type="RefSeq" id="WP_233722917.1">
    <property type="nucleotide sequence ID" value="NZ_JAJVCN010000001.1"/>
</dbReference>
<keyword evidence="3" id="KW-1185">Reference proteome</keyword>
<evidence type="ECO:0000256" key="1">
    <source>
        <dbReference type="SAM" id="MobiDB-lite"/>
    </source>
</evidence>
<name>A0ABS8Z1P9_9PSEU</name>
<dbReference type="Proteomes" id="UP001521150">
    <property type="component" value="Unassembled WGS sequence"/>
</dbReference>
<reference evidence="2 3" key="1">
    <citation type="submission" date="2021-12" db="EMBL/GenBank/DDBJ databases">
        <title>Genome sequence of Kibdelosporangium philippinense ATCC 49844.</title>
        <authorList>
            <person name="Fedorov E.A."/>
            <person name="Omeragic M."/>
            <person name="Shalygina K.F."/>
            <person name="Maclea K.S."/>
        </authorList>
    </citation>
    <scope>NUCLEOTIDE SEQUENCE [LARGE SCALE GENOMIC DNA]</scope>
    <source>
        <strain evidence="2 3">ATCC 49844</strain>
    </source>
</reference>
<comment type="caution">
    <text evidence="2">The sequence shown here is derived from an EMBL/GenBank/DDBJ whole genome shotgun (WGS) entry which is preliminary data.</text>
</comment>
<gene>
    <name evidence="2" type="ORF">LWC34_03300</name>
</gene>